<keyword evidence="3" id="KW-1185">Reference proteome</keyword>
<organism evidence="2 3">
    <name type="scientific">Paraburkholderia sediminicola</name>
    <dbReference type="NCBI Taxonomy" id="458836"/>
    <lineage>
        <taxon>Bacteria</taxon>
        <taxon>Pseudomonadati</taxon>
        <taxon>Pseudomonadota</taxon>
        <taxon>Betaproteobacteria</taxon>
        <taxon>Burkholderiales</taxon>
        <taxon>Burkholderiaceae</taxon>
        <taxon>Paraburkholderia</taxon>
    </lineage>
</organism>
<keyword evidence="1" id="KW-0812">Transmembrane</keyword>
<keyword evidence="1" id="KW-0472">Membrane</keyword>
<reference evidence="2 3" key="1">
    <citation type="submission" date="2020-04" db="EMBL/GenBank/DDBJ databases">
        <authorList>
            <person name="De Canck E."/>
        </authorList>
    </citation>
    <scope>NUCLEOTIDE SEQUENCE [LARGE SCALE GENOMIC DNA]</scope>
    <source>
        <strain evidence="2 3">LMG 24238</strain>
    </source>
</reference>
<protein>
    <submittedName>
        <fullName evidence="2">Uncharacterized protein</fullName>
    </submittedName>
</protein>
<evidence type="ECO:0000313" key="3">
    <source>
        <dbReference type="Proteomes" id="UP000494255"/>
    </source>
</evidence>
<dbReference type="Proteomes" id="UP000494255">
    <property type="component" value="Unassembled WGS sequence"/>
</dbReference>
<feature type="transmembrane region" description="Helical" evidence="1">
    <location>
        <begin position="52"/>
        <end position="75"/>
    </location>
</feature>
<evidence type="ECO:0000313" key="2">
    <source>
        <dbReference type="EMBL" id="CAB3716806.1"/>
    </source>
</evidence>
<evidence type="ECO:0000256" key="1">
    <source>
        <dbReference type="SAM" id="Phobius"/>
    </source>
</evidence>
<dbReference type="AlphaFoldDB" id="A0A6J5BV92"/>
<accession>A0A6J5BV92</accession>
<gene>
    <name evidence="2" type="ORF">LMG24238_04580</name>
</gene>
<proteinExistence type="predicted"/>
<dbReference type="EMBL" id="CADIKC010000006">
    <property type="protein sequence ID" value="CAB3716806.1"/>
    <property type="molecule type" value="Genomic_DNA"/>
</dbReference>
<keyword evidence="1" id="KW-1133">Transmembrane helix</keyword>
<sequence length="193" mass="21622">MVRITNRRIVITHGDPSISGVGDPQTNGCRQTLVRRTHGSARSFLVPQVPRLVWQAYCTFWVLLPPWCFVFIGPWRLTTLYKQSMCHVAEPHGSGNAEIFRSRHWSVSSMRAPGSGRFRPIDKSRCIEGLIRPYDGEPGEEAGRFAGGRLIEARTSGAPRRMDRQAGGRKRCLRLETDLAIGQPAGAHLHTHQ</sequence>
<name>A0A6J5BV92_9BURK</name>